<keyword evidence="2" id="KW-1133">Transmembrane helix</keyword>
<evidence type="ECO:0000313" key="3">
    <source>
        <dbReference type="EMBL" id="VDN14109.1"/>
    </source>
</evidence>
<accession>A0A3P7NZU8</accession>
<sequence length="229" mass="24759">QVAGREHYGVYTKSTSPVRDTRARTTGRPESMSEATEAEKKAQTLPPPAKTQTPSTTETSQRLSTLPPKPTPNSEATSPPALSTAISSNSSSTNTITTPIEAPIVPTLKEKSRRSTLLKFAINGLLIYSVVPSAFIASPQHKKFLNRVFLRGLCLQSASMGELRMQALEDRTMNLQLAPAAEKPVETKKRPVPEAPVIVPKLPTPKPLLDEDYDDFSSIPEFVAPSGPA</sequence>
<feature type="region of interest" description="Disordered" evidence="1">
    <location>
        <begin position="182"/>
        <end position="213"/>
    </location>
</feature>
<protein>
    <submittedName>
        <fullName evidence="3">Uncharacterized protein</fullName>
    </submittedName>
</protein>
<feature type="compositionally biased region" description="Polar residues" evidence="1">
    <location>
        <begin position="50"/>
        <end position="64"/>
    </location>
</feature>
<feature type="transmembrane region" description="Helical" evidence="2">
    <location>
        <begin position="117"/>
        <end position="137"/>
    </location>
</feature>
<dbReference type="Proteomes" id="UP000281553">
    <property type="component" value="Unassembled WGS sequence"/>
</dbReference>
<dbReference type="AlphaFoldDB" id="A0A3P7NZU8"/>
<gene>
    <name evidence="3" type="ORF">DILT_LOCUS9940</name>
</gene>
<proteinExistence type="predicted"/>
<keyword evidence="2" id="KW-0472">Membrane</keyword>
<feature type="region of interest" description="Disordered" evidence="1">
    <location>
        <begin position="1"/>
        <end position="97"/>
    </location>
</feature>
<feature type="compositionally biased region" description="Low complexity" evidence="1">
    <location>
        <begin position="83"/>
        <end position="97"/>
    </location>
</feature>
<evidence type="ECO:0000256" key="1">
    <source>
        <dbReference type="SAM" id="MobiDB-lite"/>
    </source>
</evidence>
<feature type="non-terminal residue" evidence="3">
    <location>
        <position position="229"/>
    </location>
</feature>
<name>A0A3P7NZU8_DIBLA</name>
<evidence type="ECO:0000256" key="2">
    <source>
        <dbReference type="SAM" id="Phobius"/>
    </source>
</evidence>
<feature type="compositionally biased region" description="Basic and acidic residues" evidence="1">
    <location>
        <begin position="183"/>
        <end position="192"/>
    </location>
</feature>
<feature type="compositionally biased region" description="Polar residues" evidence="1">
    <location>
        <begin position="72"/>
        <end position="81"/>
    </location>
</feature>
<keyword evidence="4" id="KW-1185">Reference proteome</keyword>
<feature type="non-terminal residue" evidence="3">
    <location>
        <position position="1"/>
    </location>
</feature>
<organism evidence="3 4">
    <name type="scientific">Dibothriocephalus latus</name>
    <name type="common">Fish tapeworm</name>
    <name type="synonym">Diphyllobothrium latum</name>
    <dbReference type="NCBI Taxonomy" id="60516"/>
    <lineage>
        <taxon>Eukaryota</taxon>
        <taxon>Metazoa</taxon>
        <taxon>Spiralia</taxon>
        <taxon>Lophotrochozoa</taxon>
        <taxon>Platyhelminthes</taxon>
        <taxon>Cestoda</taxon>
        <taxon>Eucestoda</taxon>
        <taxon>Diphyllobothriidea</taxon>
        <taxon>Diphyllobothriidae</taxon>
        <taxon>Dibothriocephalus</taxon>
    </lineage>
</organism>
<evidence type="ECO:0000313" key="4">
    <source>
        <dbReference type="Proteomes" id="UP000281553"/>
    </source>
</evidence>
<keyword evidence="2" id="KW-0812">Transmembrane</keyword>
<reference evidence="3 4" key="1">
    <citation type="submission" date="2018-11" db="EMBL/GenBank/DDBJ databases">
        <authorList>
            <consortium name="Pathogen Informatics"/>
        </authorList>
    </citation>
    <scope>NUCLEOTIDE SEQUENCE [LARGE SCALE GENOMIC DNA]</scope>
</reference>
<dbReference type="EMBL" id="UYRU01058290">
    <property type="protein sequence ID" value="VDN14109.1"/>
    <property type="molecule type" value="Genomic_DNA"/>
</dbReference>